<proteinExistence type="predicted"/>
<organism evidence="1 2">
    <name type="scientific">Chelatococcus composti</name>
    <dbReference type="NCBI Taxonomy" id="1743235"/>
    <lineage>
        <taxon>Bacteria</taxon>
        <taxon>Pseudomonadati</taxon>
        <taxon>Pseudomonadota</taxon>
        <taxon>Alphaproteobacteria</taxon>
        <taxon>Hyphomicrobiales</taxon>
        <taxon>Chelatococcaceae</taxon>
        <taxon>Chelatococcus</taxon>
    </lineage>
</organism>
<protein>
    <recommendedName>
        <fullName evidence="3">Bro-N domain-containing protein</fullName>
    </recommendedName>
</protein>
<name>A0A841KCI3_9HYPH</name>
<dbReference type="RefSeq" id="WP_183335410.1">
    <property type="nucleotide sequence ID" value="NZ_BMHX01000006.1"/>
</dbReference>
<accession>A0A841KCI3</accession>
<dbReference type="EMBL" id="JACHEH010000006">
    <property type="protein sequence ID" value="MBB6169082.1"/>
    <property type="molecule type" value="Genomic_DNA"/>
</dbReference>
<reference evidence="1 2" key="1">
    <citation type="submission" date="2020-08" db="EMBL/GenBank/DDBJ databases">
        <title>Genomic Encyclopedia of Type Strains, Phase IV (KMG-IV): sequencing the most valuable type-strain genomes for metagenomic binning, comparative biology and taxonomic classification.</title>
        <authorList>
            <person name="Goeker M."/>
        </authorList>
    </citation>
    <scope>NUCLEOTIDE SEQUENCE [LARGE SCALE GENOMIC DNA]</scope>
    <source>
        <strain evidence="1 2">DSM 101465</strain>
    </source>
</reference>
<gene>
    <name evidence="1" type="ORF">HNQ73_002719</name>
</gene>
<evidence type="ECO:0000313" key="2">
    <source>
        <dbReference type="Proteomes" id="UP000588017"/>
    </source>
</evidence>
<keyword evidence="2" id="KW-1185">Reference proteome</keyword>
<comment type="caution">
    <text evidence="1">The sequence shown here is derived from an EMBL/GenBank/DDBJ whole genome shotgun (WGS) entry which is preliminary data.</text>
</comment>
<dbReference type="AlphaFoldDB" id="A0A841KCI3"/>
<dbReference type="Proteomes" id="UP000588017">
    <property type="component" value="Unassembled WGS sequence"/>
</dbReference>
<evidence type="ECO:0008006" key="3">
    <source>
        <dbReference type="Google" id="ProtNLM"/>
    </source>
</evidence>
<sequence length="162" mass="17556">MGEALESFAIDTVHSLTWPGSGDVVRFVQRGGRLWFVAADICRALRFSMNRAGIINVTQALACVGPDDKLLVRLETSPGTFRPFTRYMLVSETGLEALVAEALRRRMPKAEAGELPALCRLVRSTARNVVTALGDRVADQGIGCEGDEAPARGRERLRSAVG</sequence>
<evidence type="ECO:0000313" key="1">
    <source>
        <dbReference type="EMBL" id="MBB6169082.1"/>
    </source>
</evidence>